<dbReference type="OrthoDB" id="3105089at2759"/>
<dbReference type="HOGENOM" id="CLU_169367_0_0_1"/>
<evidence type="ECO:0000256" key="1">
    <source>
        <dbReference type="SAM" id="Phobius"/>
    </source>
</evidence>
<dbReference type="AlphaFoldDB" id="A0A0C9XFF7"/>
<feature type="transmembrane region" description="Helical" evidence="1">
    <location>
        <begin position="46"/>
        <end position="66"/>
    </location>
</feature>
<name>A0A0C9XFF7_9AGAR</name>
<evidence type="ECO:0000313" key="3">
    <source>
        <dbReference type="Proteomes" id="UP000054477"/>
    </source>
</evidence>
<reference evidence="3" key="2">
    <citation type="submission" date="2015-01" db="EMBL/GenBank/DDBJ databases">
        <title>Evolutionary Origins and Diversification of the Mycorrhizal Mutualists.</title>
        <authorList>
            <consortium name="DOE Joint Genome Institute"/>
            <consortium name="Mycorrhizal Genomics Consortium"/>
            <person name="Kohler A."/>
            <person name="Kuo A."/>
            <person name="Nagy L.G."/>
            <person name="Floudas D."/>
            <person name="Copeland A."/>
            <person name="Barry K.W."/>
            <person name="Cichocki N."/>
            <person name="Veneault-Fourrey C."/>
            <person name="LaButti K."/>
            <person name="Lindquist E.A."/>
            <person name="Lipzen A."/>
            <person name="Lundell T."/>
            <person name="Morin E."/>
            <person name="Murat C."/>
            <person name="Riley R."/>
            <person name="Ohm R."/>
            <person name="Sun H."/>
            <person name="Tunlid A."/>
            <person name="Henrissat B."/>
            <person name="Grigoriev I.V."/>
            <person name="Hibbett D.S."/>
            <person name="Martin F."/>
        </authorList>
    </citation>
    <scope>NUCLEOTIDE SEQUENCE [LARGE SCALE GENOMIC DNA]</scope>
    <source>
        <strain evidence="3">LaAM-08-1</strain>
    </source>
</reference>
<keyword evidence="1" id="KW-0812">Transmembrane</keyword>
<gene>
    <name evidence="2" type="ORF">K443DRAFT_100507</name>
</gene>
<accession>A0A0C9XFF7</accession>
<dbReference type="EMBL" id="KN838627">
    <property type="protein sequence ID" value="KIK00359.1"/>
    <property type="molecule type" value="Genomic_DNA"/>
</dbReference>
<sequence length="88" mass="10269">MHTDYVHPTPTMSTIVNTISIQPCRYYSNIVNNSYPNIVNNSLHHVYYFFSFFPDFLAIFTLLTIFGNAHRPCKQYPNNITIPSLFSF</sequence>
<keyword evidence="1" id="KW-1133">Transmembrane helix</keyword>
<proteinExistence type="predicted"/>
<keyword evidence="1" id="KW-0472">Membrane</keyword>
<reference evidence="2 3" key="1">
    <citation type="submission" date="2014-04" db="EMBL/GenBank/DDBJ databases">
        <authorList>
            <consortium name="DOE Joint Genome Institute"/>
            <person name="Kuo A."/>
            <person name="Kohler A."/>
            <person name="Nagy L.G."/>
            <person name="Floudas D."/>
            <person name="Copeland A."/>
            <person name="Barry K.W."/>
            <person name="Cichocki N."/>
            <person name="Veneault-Fourrey C."/>
            <person name="LaButti K."/>
            <person name="Lindquist E.A."/>
            <person name="Lipzen A."/>
            <person name="Lundell T."/>
            <person name="Morin E."/>
            <person name="Murat C."/>
            <person name="Sun H."/>
            <person name="Tunlid A."/>
            <person name="Henrissat B."/>
            <person name="Grigoriev I.V."/>
            <person name="Hibbett D.S."/>
            <person name="Martin F."/>
            <person name="Nordberg H.P."/>
            <person name="Cantor M.N."/>
            <person name="Hua S.X."/>
        </authorList>
    </citation>
    <scope>NUCLEOTIDE SEQUENCE [LARGE SCALE GENOMIC DNA]</scope>
    <source>
        <strain evidence="2 3">LaAM-08-1</strain>
    </source>
</reference>
<organism evidence="2 3">
    <name type="scientific">Laccaria amethystina LaAM-08-1</name>
    <dbReference type="NCBI Taxonomy" id="1095629"/>
    <lineage>
        <taxon>Eukaryota</taxon>
        <taxon>Fungi</taxon>
        <taxon>Dikarya</taxon>
        <taxon>Basidiomycota</taxon>
        <taxon>Agaricomycotina</taxon>
        <taxon>Agaricomycetes</taxon>
        <taxon>Agaricomycetidae</taxon>
        <taxon>Agaricales</taxon>
        <taxon>Agaricineae</taxon>
        <taxon>Hydnangiaceae</taxon>
        <taxon>Laccaria</taxon>
    </lineage>
</organism>
<protein>
    <submittedName>
        <fullName evidence="2">Uncharacterized protein</fullName>
    </submittedName>
</protein>
<dbReference type="Proteomes" id="UP000054477">
    <property type="component" value="Unassembled WGS sequence"/>
</dbReference>
<keyword evidence="3" id="KW-1185">Reference proteome</keyword>
<evidence type="ECO:0000313" key="2">
    <source>
        <dbReference type="EMBL" id="KIK00359.1"/>
    </source>
</evidence>